<dbReference type="Proteomes" id="UP000184526">
    <property type="component" value="Unassembled WGS sequence"/>
</dbReference>
<proteinExistence type="predicted"/>
<feature type="transmembrane region" description="Helical" evidence="1">
    <location>
        <begin position="91"/>
        <end position="110"/>
    </location>
</feature>
<dbReference type="Pfam" id="PF04892">
    <property type="entry name" value="VanZ"/>
    <property type="match status" value="1"/>
</dbReference>
<accession>A0A1M5SAG3</accession>
<evidence type="ECO:0000259" key="2">
    <source>
        <dbReference type="Pfam" id="PF04892"/>
    </source>
</evidence>
<keyword evidence="1" id="KW-0472">Membrane</keyword>
<organism evidence="3 4">
    <name type="scientific">Clostridium collagenovorans DSM 3089</name>
    <dbReference type="NCBI Taxonomy" id="1121306"/>
    <lineage>
        <taxon>Bacteria</taxon>
        <taxon>Bacillati</taxon>
        <taxon>Bacillota</taxon>
        <taxon>Clostridia</taxon>
        <taxon>Eubacteriales</taxon>
        <taxon>Clostridiaceae</taxon>
        <taxon>Clostridium</taxon>
    </lineage>
</organism>
<evidence type="ECO:0000313" key="4">
    <source>
        <dbReference type="Proteomes" id="UP000184526"/>
    </source>
</evidence>
<dbReference type="InterPro" id="IPR053150">
    <property type="entry name" value="Teicoplanin_resist-assoc"/>
</dbReference>
<dbReference type="NCBIfam" id="NF037970">
    <property type="entry name" value="vanZ_1"/>
    <property type="match status" value="1"/>
</dbReference>
<protein>
    <submittedName>
        <fullName evidence="3">Glycopeptide antibiotics resistance protein</fullName>
    </submittedName>
</protein>
<dbReference type="STRING" id="1121306.SAMN02745196_00098"/>
<feature type="transmembrane region" description="Helical" evidence="1">
    <location>
        <begin position="117"/>
        <end position="136"/>
    </location>
</feature>
<dbReference type="InterPro" id="IPR006976">
    <property type="entry name" value="VanZ-like"/>
</dbReference>
<reference evidence="3 4" key="1">
    <citation type="submission" date="2016-11" db="EMBL/GenBank/DDBJ databases">
        <authorList>
            <person name="Jaros S."/>
            <person name="Januszkiewicz K."/>
            <person name="Wedrychowicz H."/>
        </authorList>
    </citation>
    <scope>NUCLEOTIDE SEQUENCE [LARGE SCALE GENOMIC DNA]</scope>
    <source>
        <strain evidence="3 4">DSM 3089</strain>
    </source>
</reference>
<name>A0A1M5SAG3_9CLOT</name>
<dbReference type="AlphaFoldDB" id="A0A1M5SAG3"/>
<feature type="transmembrane region" description="Helical" evidence="1">
    <location>
        <begin position="35"/>
        <end position="53"/>
    </location>
</feature>
<dbReference type="RefSeq" id="WP_242944282.1">
    <property type="nucleotide sequence ID" value="NZ_FQXP01000003.1"/>
</dbReference>
<feature type="transmembrane region" description="Helical" evidence="1">
    <location>
        <begin position="148"/>
        <end position="165"/>
    </location>
</feature>
<dbReference type="PANTHER" id="PTHR36834:SF2">
    <property type="entry name" value="MEMBRANE PROTEIN"/>
    <property type="match status" value="1"/>
</dbReference>
<evidence type="ECO:0000256" key="1">
    <source>
        <dbReference type="SAM" id="Phobius"/>
    </source>
</evidence>
<sequence length="206" mass="23988">MMKSYIIAMLLPFFLITIFNIFLNKSSKTLNKKIYWQHYFFGYLFILYLMISLKEVVGFPCLSEWQRFSKLNKPIFNPNINLIPFSDGFEISAILNILFFMPFGFLLPTLWQKFRNFLPTLCYGLIFSMIIEFGQLFTNGRGTDVTDLIMNSLGAILGWLIFKVLRKVFLKLSSNTVVEISNKDSLILKLEPYMYVAITVICTLIS</sequence>
<feature type="transmembrane region" description="Helical" evidence="1">
    <location>
        <begin position="6"/>
        <end position="23"/>
    </location>
</feature>
<dbReference type="EMBL" id="FQXP01000003">
    <property type="protein sequence ID" value="SHH35494.1"/>
    <property type="molecule type" value="Genomic_DNA"/>
</dbReference>
<keyword evidence="4" id="KW-1185">Reference proteome</keyword>
<gene>
    <name evidence="3" type="ORF">SAMN02745196_00098</name>
</gene>
<keyword evidence="1" id="KW-1133">Transmembrane helix</keyword>
<feature type="domain" description="VanZ-like" evidence="2">
    <location>
        <begin position="45"/>
        <end position="165"/>
    </location>
</feature>
<dbReference type="PANTHER" id="PTHR36834">
    <property type="entry name" value="MEMBRANE PROTEIN-RELATED"/>
    <property type="match status" value="1"/>
</dbReference>
<keyword evidence="1" id="KW-0812">Transmembrane</keyword>
<evidence type="ECO:0000313" key="3">
    <source>
        <dbReference type="EMBL" id="SHH35494.1"/>
    </source>
</evidence>